<sequence>MAGLETGLLPKIGNGASNRDDGNLGFIRGSSSILATLGVHSLNAGLGNLGAEMQMALA</sequence>
<proteinExistence type="predicted"/>
<protein>
    <submittedName>
        <fullName evidence="1">Uncharacterized protein</fullName>
    </submittedName>
</protein>
<accession>A0A438FGM6</accession>
<evidence type="ECO:0000313" key="2">
    <source>
        <dbReference type="Proteomes" id="UP000288805"/>
    </source>
</evidence>
<organism evidence="1 2">
    <name type="scientific">Vitis vinifera</name>
    <name type="common">Grape</name>
    <dbReference type="NCBI Taxonomy" id="29760"/>
    <lineage>
        <taxon>Eukaryota</taxon>
        <taxon>Viridiplantae</taxon>
        <taxon>Streptophyta</taxon>
        <taxon>Embryophyta</taxon>
        <taxon>Tracheophyta</taxon>
        <taxon>Spermatophyta</taxon>
        <taxon>Magnoliopsida</taxon>
        <taxon>eudicotyledons</taxon>
        <taxon>Gunneridae</taxon>
        <taxon>Pentapetalae</taxon>
        <taxon>rosids</taxon>
        <taxon>Vitales</taxon>
        <taxon>Vitaceae</taxon>
        <taxon>Viteae</taxon>
        <taxon>Vitis</taxon>
    </lineage>
</organism>
<evidence type="ECO:0000313" key="1">
    <source>
        <dbReference type="EMBL" id="RVW59127.1"/>
    </source>
</evidence>
<dbReference type="Proteomes" id="UP000288805">
    <property type="component" value="Unassembled WGS sequence"/>
</dbReference>
<comment type="caution">
    <text evidence="1">The sequence shown here is derived from an EMBL/GenBank/DDBJ whole genome shotgun (WGS) entry which is preliminary data.</text>
</comment>
<name>A0A438FGM6_VITVI</name>
<gene>
    <name evidence="1" type="ORF">CK203_105526</name>
</gene>
<reference evidence="1 2" key="1">
    <citation type="journal article" date="2018" name="PLoS Genet.">
        <title>Population sequencing reveals clonal diversity and ancestral inbreeding in the grapevine cultivar Chardonnay.</title>
        <authorList>
            <person name="Roach M.J."/>
            <person name="Johnson D.L."/>
            <person name="Bohlmann J."/>
            <person name="van Vuuren H.J."/>
            <person name="Jones S.J."/>
            <person name="Pretorius I.S."/>
            <person name="Schmidt S.A."/>
            <person name="Borneman A.R."/>
        </authorList>
    </citation>
    <scope>NUCLEOTIDE SEQUENCE [LARGE SCALE GENOMIC DNA]</scope>
    <source>
        <strain evidence="2">cv. Chardonnay</strain>
        <tissue evidence="1">Leaf</tissue>
    </source>
</reference>
<dbReference type="EMBL" id="QGNW01000906">
    <property type="protein sequence ID" value="RVW59127.1"/>
    <property type="molecule type" value="Genomic_DNA"/>
</dbReference>
<dbReference type="AlphaFoldDB" id="A0A438FGM6"/>